<evidence type="ECO:0000256" key="6">
    <source>
        <dbReference type="ARBA" id="ARBA00022807"/>
    </source>
</evidence>
<dbReference type="Proteomes" id="UP000717696">
    <property type="component" value="Unassembled WGS sequence"/>
</dbReference>
<feature type="domain" description="DUF3638" evidence="9">
    <location>
        <begin position="1707"/>
        <end position="1802"/>
    </location>
</feature>
<dbReference type="GO" id="GO:0006508">
    <property type="term" value="P:proteolysis"/>
    <property type="evidence" value="ECO:0007669"/>
    <property type="project" value="UniProtKB-KW"/>
</dbReference>
<comment type="catalytic activity">
    <reaction evidence="1">
        <text>Thiol-dependent hydrolysis of ester, thioester, amide, peptide and isopeptide bonds formed by the C-terminal Gly of ubiquitin (a 76-residue protein attached to proteins as an intracellular targeting signal).</text>
        <dbReference type="EC" id="3.4.19.12"/>
    </reaction>
</comment>
<keyword evidence="13" id="KW-1185">Reference proteome</keyword>
<feature type="region of interest" description="Disordered" evidence="8">
    <location>
        <begin position="2327"/>
        <end position="2358"/>
    </location>
</feature>
<dbReference type="Pfam" id="PF12359">
    <property type="entry name" value="DUF3645"/>
    <property type="match status" value="1"/>
</dbReference>
<evidence type="ECO:0000256" key="4">
    <source>
        <dbReference type="ARBA" id="ARBA00022786"/>
    </source>
</evidence>
<evidence type="ECO:0000313" key="13">
    <source>
        <dbReference type="Proteomes" id="UP000717696"/>
    </source>
</evidence>
<gene>
    <name evidence="12" type="ORF">B0J13DRAFT_636621</name>
</gene>
<feature type="coiled-coil region" evidence="7">
    <location>
        <begin position="574"/>
        <end position="601"/>
    </location>
</feature>
<evidence type="ECO:0000256" key="1">
    <source>
        <dbReference type="ARBA" id="ARBA00000707"/>
    </source>
</evidence>
<keyword evidence="3" id="KW-0645">Protease</keyword>
<evidence type="ECO:0000256" key="8">
    <source>
        <dbReference type="SAM" id="MobiDB-lite"/>
    </source>
</evidence>
<dbReference type="PANTHER" id="PTHR13367">
    <property type="entry name" value="UBIQUITIN THIOESTERASE"/>
    <property type="match status" value="1"/>
</dbReference>
<feature type="domain" description="DUF6606" evidence="11">
    <location>
        <begin position="19"/>
        <end position="288"/>
    </location>
</feature>
<comment type="caution">
    <text evidence="12">The sequence shown here is derived from an EMBL/GenBank/DDBJ whole genome shotgun (WGS) entry which is preliminary data.</text>
</comment>
<dbReference type="GO" id="GO:0004843">
    <property type="term" value="F:cysteine-type deubiquitinase activity"/>
    <property type="evidence" value="ECO:0007669"/>
    <property type="project" value="UniProtKB-EC"/>
</dbReference>
<dbReference type="EMBL" id="JAGMUU010000011">
    <property type="protein sequence ID" value="KAH7142869.1"/>
    <property type="molecule type" value="Genomic_DNA"/>
</dbReference>
<feature type="compositionally biased region" description="Basic and acidic residues" evidence="8">
    <location>
        <begin position="2336"/>
        <end position="2358"/>
    </location>
</feature>
<name>A0A9P9EQW5_9HYPO</name>
<evidence type="ECO:0000259" key="11">
    <source>
        <dbReference type="Pfam" id="PF20255"/>
    </source>
</evidence>
<evidence type="ECO:0000256" key="5">
    <source>
        <dbReference type="ARBA" id="ARBA00022801"/>
    </source>
</evidence>
<reference evidence="12" key="1">
    <citation type="journal article" date="2021" name="Nat. Commun.">
        <title>Genetic determinants of endophytism in the Arabidopsis root mycobiome.</title>
        <authorList>
            <person name="Mesny F."/>
            <person name="Miyauchi S."/>
            <person name="Thiergart T."/>
            <person name="Pickel B."/>
            <person name="Atanasova L."/>
            <person name="Karlsson M."/>
            <person name="Huettel B."/>
            <person name="Barry K.W."/>
            <person name="Haridas S."/>
            <person name="Chen C."/>
            <person name="Bauer D."/>
            <person name="Andreopoulos W."/>
            <person name="Pangilinan J."/>
            <person name="LaButti K."/>
            <person name="Riley R."/>
            <person name="Lipzen A."/>
            <person name="Clum A."/>
            <person name="Drula E."/>
            <person name="Henrissat B."/>
            <person name="Kohler A."/>
            <person name="Grigoriev I.V."/>
            <person name="Martin F.M."/>
            <person name="Hacquard S."/>
        </authorList>
    </citation>
    <scope>NUCLEOTIDE SEQUENCE</scope>
    <source>
        <strain evidence="12">MPI-CAGE-AT-0021</strain>
    </source>
</reference>
<keyword evidence="5" id="KW-0378">Hydrolase</keyword>
<evidence type="ECO:0000259" key="10">
    <source>
        <dbReference type="Pfam" id="PF12359"/>
    </source>
</evidence>
<feature type="domain" description="DUF3645" evidence="10">
    <location>
        <begin position="1879"/>
        <end position="1909"/>
    </location>
</feature>
<organism evidence="12 13">
    <name type="scientific">Dactylonectria estremocensis</name>
    <dbReference type="NCBI Taxonomy" id="1079267"/>
    <lineage>
        <taxon>Eukaryota</taxon>
        <taxon>Fungi</taxon>
        <taxon>Dikarya</taxon>
        <taxon>Ascomycota</taxon>
        <taxon>Pezizomycotina</taxon>
        <taxon>Sordariomycetes</taxon>
        <taxon>Hypocreomycetidae</taxon>
        <taxon>Hypocreales</taxon>
        <taxon>Nectriaceae</taxon>
        <taxon>Dactylonectria</taxon>
    </lineage>
</organism>
<evidence type="ECO:0000313" key="12">
    <source>
        <dbReference type="EMBL" id="KAH7142869.1"/>
    </source>
</evidence>
<evidence type="ECO:0000259" key="9">
    <source>
        <dbReference type="Pfam" id="PF12340"/>
    </source>
</evidence>
<sequence length="2617" mass="298597">MPYADGRLETMSKTDVEYLYHHLFLPAKLPNGDDHSPENERLLMDFVHHSLLCFQGESGSENDTAIKACLAMIKRLQTSKDAQGYLSACGAQDVLRQLSAEAIAPAALFHIPAQNSGVFVYKATVTTTFETFELSPTNNAIVTTRGRLVRRFPANATKIPCTHYEGEAFQSVLTKTLEKMSHQTVEETKHKVKKAKQQHDEDRETVHPRIVTDLLPCMLRSAGEQVSVLGISKNTREEVMWSNSKLPWRRSPVWLLIRVGLQLTTARLACQGRDVYKEFMAFMMAQTLAIFTREGAASDELHTMSIKVCRRLCKLQHPRDGEWLHRIQQTVSETSKGLAQRWDQIRKQNEEPLELSDLQKFKLEDNIYFSLPGMENFLTSISEREKAIEFPTFNPVPHVRLFRGNCLPAVGAGDAEYLPFRLAMVESWVAKSLDLWLENHIKEDDTCRKLKELVQSYHCQASRWYSGRPEGASRMLLTVGELWVAIDKVATHALPLLRNYEPEVPVEVWQALLLTPGVQAETLHRLETYLLHRQHVAKSTGRPSIFRSYGHQHSFPVEYFSSSAKHKQLKAEIESKAEVQRQSKIEELQRLKEEYKKWIKKFHDRPECDQVAQVEYGITVWHHPRHCARCGYLQRANGLEIEMHEWPLPEGELEAQSAVFELLVPPVFSEWRDATLYLINDVLLSKQTCTHRPGSSYLLRDYRPLHGYFQTGTEFRIHLLSETKPNLDTHRRMNDRDFGRQMLENLTKNVSRIRENWESYTALCSLTFLASRLLSQVPSELSNAFLGLLDQCREVSYRWLTIRRDFLGTAVNIAFVFLSRILADSDQALILSASDDPLQNILLDRWKHTMYRAREILIEQNSLGNSYPLGPWALVDTTCYWLKTTTCGHLQVHLNILTGELLVNGVPLSRLPGEYERHDNYKRLNLPGYGVHFGMQDHDLLVHLEAQKSYMDLVPPRTLKELLPHSLVDDYAHWYDVSTGVIELRSLKDPWTASPVDWRLSQEDGSWTLRQGARKFLLAPSSSMAQSPLGLHMLYDSQKRSVEIRMPGLQLGFLFKAGESVIQSRQFRDMYIDPDHKLVLRSKLDSLTRMLVVPEGNVHCQRLRDHTNVAVTYGTARRVQAYRIDHLLGRLVAETKLEGKLYLAYIHALTSYCLPDPFLGWTGTEEALQILGSASVRLQLIAALSPHRTFYPDHDKVMQKVTWSDDLSFLAQDDRFYRATGKILGRSAEIRFLYPQSDAKPRECATSTTELVERAILRKSCQCLSGFGAEDFTIEHDVIYQSRDRMFSDRATHAAEMAFRAYNGHATFPEPVLAGLSYHLYNVLGHETITLHRAIPPKDDLRYDSKWLKSPATFLSNDQNWLNKSELMIWIATVAYCAKCDKQITQALLLAALSPSMSAIALPSKTFYNLSHGYEMKTARLERIADSAAVSYETTPAARLEPRPHEPGHETLNRPKLFKLELASQWPCDHPRASSDERISSVWEHCFAKKLEEIPVDGIISKPSSALPVIHPRSPPLGFVSVDDLFNHSPLPTTPAPASPSATAKLTNLLNFHRLKDYAGRELNQDQQCDRHVKSVYRSLLDGHTVRDTGFRPRISPIFFLEQLRIPRWSRLSKNWQDAIAEYGLAITVDLLRELTDTGHKGWSACEYPEWLLLECESGIMIREVQQQVARQMIQPPGDANASSVIVPIVVIALGDGSKLLYQMLVSKLAETIRQLTTRCMQERGILLVQPEHLLSFHLMELECRLDQKTHAANMMMEVRKFFDGSSRDVVDESDENFSVKFDPDRWKVIQEVLALVGRFCSEAKSEFSQSLEFDDRHPGREVIFDRVANFICETGMDGFPIAHQPPICNLPDEEIETVKKRLFAAGVLAFAFTQKRETKTRLAVPFRAKDSPTPRSEFSHPDVVIVLTCLSYYYGGLDDEALFATFDLLLRSDNADQAYQEWVNAIHTIPEAFMHLQGINLKDRVQCKSEVFPHIRYSKAAIDYYLSRMVFPKELKEFPYKLSASGWDLGKRKQIQQQDMEQLDLPEQKHTNALVLEHLLRPGNGVALMPTETRGTTLDSKSLLDMVANMGSRTRVILDVGAQVVDLTNLEFSKKWLECHEDDQSTRAVIFFNESDEMVVLDRSGRMEELQGSPFSDQLDQCLVFLDEAHTRGTDLKLPVNYQAAVTLGANLTKDRLVQACMRMRKLGKGQTVVFCVTREIEQKILLLRCQEPPSSHEITVSDVLCWAITETCLNLRREVPLWLTQGIRFCRQRNLWNGMDARSDGEGRIEYARKFAEDEAVPLDRRYDPQRAHPNISALLDHVEADSAAAFRDRCQEFGLTELRSSSLQEEQERELSPESEQERQVERPPRTEPATHHLHQDLCSFVRDGVFAQSSTAFSPAFETLQNTSAAKNFDVREFRSHIWATTDFSRTVDGSFGSSNCADSFQRSVQWILTSKDEILNKRLLVISPYEAQKLLPEIETSRHVTLRLYSSWVNLGFDSLDHLNLYTIPQAQNRNVIPRSLVTPLNVFSGQLYLSTYSDYIKLCDSLGLAWKAADGSIALGPDGWIPANSPTSTCVNKSGLSKSPVRFLKVLFTSIRQDCGSIDKTHMGKILEGVRLHEEQWIEVRRLSRDS</sequence>
<dbReference type="OrthoDB" id="3182339at2759"/>
<keyword evidence="6" id="KW-0788">Thiol protease</keyword>
<proteinExistence type="predicted"/>
<dbReference type="Pfam" id="PF20255">
    <property type="entry name" value="DUF6606"/>
    <property type="match status" value="1"/>
</dbReference>
<keyword evidence="7" id="KW-0175">Coiled coil</keyword>
<dbReference type="InterPro" id="IPR022105">
    <property type="entry name" value="DUF3645"/>
</dbReference>
<dbReference type="EC" id="3.4.19.12" evidence="2"/>
<keyword evidence="4" id="KW-0833">Ubl conjugation pathway</keyword>
<accession>A0A9P9EQW5</accession>
<protein>
    <recommendedName>
        <fullName evidence="2">ubiquitinyl hydrolase 1</fullName>
        <ecNumber evidence="2">3.4.19.12</ecNumber>
    </recommendedName>
</protein>
<dbReference type="InterPro" id="IPR051346">
    <property type="entry name" value="OTU_Deubiquitinase"/>
</dbReference>
<dbReference type="Pfam" id="PF12340">
    <property type="entry name" value="DUF3638"/>
    <property type="match status" value="1"/>
</dbReference>
<evidence type="ECO:0000256" key="2">
    <source>
        <dbReference type="ARBA" id="ARBA00012759"/>
    </source>
</evidence>
<dbReference type="PANTHER" id="PTHR13367:SF34">
    <property type="match status" value="1"/>
</dbReference>
<dbReference type="InterPro" id="IPR046541">
    <property type="entry name" value="DUF6606"/>
</dbReference>
<dbReference type="InterPro" id="IPR022099">
    <property type="entry name" value="DUF3638"/>
</dbReference>
<evidence type="ECO:0000256" key="7">
    <source>
        <dbReference type="SAM" id="Coils"/>
    </source>
</evidence>
<evidence type="ECO:0000256" key="3">
    <source>
        <dbReference type="ARBA" id="ARBA00022670"/>
    </source>
</evidence>